<dbReference type="Gene3D" id="3.30.413.10">
    <property type="entry name" value="Sulfite Reductase Hemoprotein, domain 1"/>
    <property type="match status" value="2"/>
</dbReference>
<dbReference type="InterPro" id="IPR051329">
    <property type="entry name" value="NIR_SIR_4Fe-4S"/>
</dbReference>
<keyword evidence="2" id="KW-0349">Heme</keyword>
<evidence type="ECO:0000259" key="7">
    <source>
        <dbReference type="Pfam" id="PF03460"/>
    </source>
</evidence>
<keyword evidence="1" id="KW-0004">4Fe-4S</keyword>
<keyword evidence="3" id="KW-0479">Metal-binding</keyword>
<evidence type="ECO:0000256" key="6">
    <source>
        <dbReference type="ARBA" id="ARBA00023014"/>
    </source>
</evidence>
<keyword evidence="5" id="KW-0408">Iron</keyword>
<evidence type="ECO:0000256" key="5">
    <source>
        <dbReference type="ARBA" id="ARBA00023004"/>
    </source>
</evidence>
<dbReference type="PANTHER" id="PTHR32439">
    <property type="entry name" value="FERREDOXIN--NITRITE REDUCTASE, CHLOROPLASTIC"/>
    <property type="match status" value="1"/>
</dbReference>
<keyword evidence="4" id="KW-0560">Oxidoreductase</keyword>
<evidence type="ECO:0000256" key="2">
    <source>
        <dbReference type="ARBA" id="ARBA00022617"/>
    </source>
</evidence>
<dbReference type="Gene3D" id="3.90.480.10">
    <property type="entry name" value="Sulfite Reductase Hemoprotein,Domain 2"/>
    <property type="match status" value="1"/>
</dbReference>
<evidence type="ECO:0000256" key="3">
    <source>
        <dbReference type="ARBA" id="ARBA00022723"/>
    </source>
</evidence>
<dbReference type="InterPro" id="IPR045854">
    <property type="entry name" value="NO2/SO3_Rdtase_4Fe4S_sf"/>
</dbReference>
<sequence length="362" mass="37846">MARTETDRCPGVLAVHQAADGGLARVRLPGGVVSAEQLEVLRVAAAELGDGRLELTSRANVQIRGLDARGPRELSDRLFGVGLLPSMAHERVRNILASPLSGLDRESRYDVLPVAAALDRGLCARPGLAELPGRFLFALDDGRGDLADVRADVAVRAVDERSAVLSLGGLGVRVSWGEVAELMLGAAEAFLAVRDQEWRIAEVPGGEERILERLGLQADEPLDTSTTRVTAGVHGEALVVTVPLGSLTQDQAAVLAGAVGGMRVTPWRSVVVGVGVAGLEGVGLVSAPGSVWEGVTACAGRPGCSKALGDVRADAARLMPAFERDGRRVHWAGCERRCGKPAGEFVDVVAVGDGYLVDGERL</sequence>
<gene>
    <name evidence="8" type="ORF">FDA38_40895</name>
</gene>
<dbReference type="OrthoDB" id="105450at2"/>
<dbReference type="PANTHER" id="PTHR32439:SF9">
    <property type="entry name" value="BLR3264 PROTEIN"/>
    <property type="match status" value="1"/>
</dbReference>
<dbReference type="GO" id="GO:0051539">
    <property type="term" value="F:4 iron, 4 sulfur cluster binding"/>
    <property type="evidence" value="ECO:0007669"/>
    <property type="project" value="UniProtKB-KW"/>
</dbReference>
<keyword evidence="9" id="KW-1185">Reference proteome</keyword>
<dbReference type="GO" id="GO:0016491">
    <property type="term" value="F:oxidoreductase activity"/>
    <property type="evidence" value="ECO:0007669"/>
    <property type="project" value="UniProtKB-KW"/>
</dbReference>
<dbReference type="GO" id="GO:0046872">
    <property type="term" value="F:metal ion binding"/>
    <property type="evidence" value="ECO:0007669"/>
    <property type="project" value="UniProtKB-KW"/>
</dbReference>
<dbReference type="EMBL" id="SZPZ01000007">
    <property type="protein sequence ID" value="TKK73643.1"/>
    <property type="molecule type" value="Genomic_DNA"/>
</dbReference>
<comment type="caution">
    <text evidence="8">The sequence shown here is derived from an EMBL/GenBank/DDBJ whole genome shotgun (WGS) entry which is preliminary data.</text>
</comment>
<dbReference type="AlphaFoldDB" id="A0A4V5UVM8"/>
<proteinExistence type="predicted"/>
<evidence type="ECO:0000313" key="9">
    <source>
        <dbReference type="Proteomes" id="UP000305836"/>
    </source>
</evidence>
<protein>
    <submittedName>
        <fullName evidence="8">Precorrin-3B synthase</fullName>
    </submittedName>
</protein>
<accession>A0A4V5UVM8</accession>
<reference evidence="8 9" key="1">
    <citation type="submission" date="2019-04" db="EMBL/GenBank/DDBJ databases">
        <title>Kribbella sp. NEAU-THZ 27 nov., a novel actinomycete isolated from soil.</title>
        <authorList>
            <person name="Duan L."/>
        </authorList>
    </citation>
    <scope>NUCLEOTIDE SEQUENCE [LARGE SCALE GENOMIC DNA]</scope>
    <source>
        <strain evidence="9">NEAU-THZ27</strain>
    </source>
</reference>
<evidence type="ECO:0000256" key="4">
    <source>
        <dbReference type="ARBA" id="ARBA00023002"/>
    </source>
</evidence>
<evidence type="ECO:0000256" key="1">
    <source>
        <dbReference type="ARBA" id="ARBA00022485"/>
    </source>
</evidence>
<dbReference type="InterPro" id="IPR036136">
    <property type="entry name" value="Nit/Sulf_reduc_fer-like_dom_sf"/>
</dbReference>
<evidence type="ECO:0000313" key="8">
    <source>
        <dbReference type="EMBL" id="TKK73643.1"/>
    </source>
</evidence>
<dbReference type="SUPFAM" id="SSF56014">
    <property type="entry name" value="Nitrite and sulphite reductase 4Fe-4S domain-like"/>
    <property type="match status" value="2"/>
</dbReference>
<organism evidence="8 9">
    <name type="scientific">Kribbella jiaozuonensis</name>
    <dbReference type="NCBI Taxonomy" id="2575441"/>
    <lineage>
        <taxon>Bacteria</taxon>
        <taxon>Bacillati</taxon>
        <taxon>Actinomycetota</taxon>
        <taxon>Actinomycetes</taxon>
        <taxon>Propionibacteriales</taxon>
        <taxon>Kribbellaceae</taxon>
        <taxon>Kribbella</taxon>
    </lineage>
</organism>
<dbReference type="InterPro" id="IPR005117">
    <property type="entry name" value="NiRdtase/SiRdtase_haem-b_fer"/>
</dbReference>
<name>A0A4V5UVM8_9ACTN</name>
<feature type="domain" description="Nitrite/Sulfite reductase ferredoxin-like" evidence="7">
    <location>
        <begin position="19"/>
        <end position="68"/>
    </location>
</feature>
<dbReference type="Pfam" id="PF03460">
    <property type="entry name" value="NIR_SIR_ferr"/>
    <property type="match status" value="1"/>
</dbReference>
<keyword evidence="6" id="KW-0411">Iron-sulfur</keyword>
<dbReference type="Proteomes" id="UP000305836">
    <property type="component" value="Unassembled WGS sequence"/>
</dbReference>
<dbReference type="SUPFAM" id="SSF55124">
    <property type="entry name" value="Nitrite/Sulfite reductase N-terminal domain-like"/>
    <property type="match status" value="2"/>
</dbReference>
<dbReference type="RefSeq" id="WP_137259553.1">
    <property type="nucleotide sequence ID" value="NZ_JBHSPQ010000006.1"/>
</dbReference>